<dbReference type="PANTHER" id="PTHR43792:SF1">
    <property type="entry name" value="N-ACETYLTRANSFERASE DOMAIN-CONTAINING PROTEIN"/>
    <property type="match status" value="1"/>
</dbReference>
<evidence type="ECO:0000313" key="3">
    <source>
        <dbReference type="Proteomes" id="UP000183047"/>
    </source>
</evidence>
<gene>
    <name evidence="2" type="ORF">SAMN02910451_01775</name>
</gene>
<reference evidence="3" key="1">
    <citation type="submission" date="2016-10" db="EMBL/GenBank/DDBJ databases">
        <authorList>
            <person name="Varghese N."/>
            <person name="Submissions S."/>
        </authorList>
    </citation>
    <scope>NUCLEOTIDE SEQUENCE [LARGE SCALE GENOMIC DNA]</scope>
    <source>
        <strain evidence="3">XBD2006</strain>
    </source>
</reference>
<dbReference type="GO" id="GO:0016747">
    <property type="term" value="F:acyltransferase activity, transferring groups other than amino-acyl groups"/>
    <property type="evidence" value="ECO:0007669"/>
    <property type="project" value="InterPro"/>
</dbReference>
<organism evidence="2 3">
    <name type="scientific">Butyrivibrio hungatei</name>
    <dbReference type="NCBI Taxonomy" id="185008"/>
    <lineage>
        <taxon>Bacteria</taxon>
        <taxon>Bacillati</taxon>
        <taxon>Bacillota</taxon>
        <taxon>Clostridia</taxon>
        <taxon>Lachnospirales</taxon>
        <taxon>Lachnospiraceae</taxon>
        <taxon>Butyrivibrio</taxon>
    </lineage>
</organism>
<dbReference type="PROSITE" id="PS51186">
    <property type="entry name" value="GNAT"/>
    <property type="match status" value="1"/>
</dbReference>
<dbReference type="AlphaFoldDB" id="A0A1G5E433"/>
<evidence type="ECO:0000259" key="1">
    <source>
        <dbReference type="PROSITE" id="PS51186"/>
    </source>
</evidence>
<dbReference type="Proteomes" id="UP000183047">
    <property type="component" value="Unassembled WGS sequence"/>
</dbReference>
<dbReference type="SUPFAM" id="SSF55729">
    <property type="entry name" value="Acyl-CoA N-acyltransferases (Nat)"/>
    <property type="match status" value="1"/>
</dbReference>
<keyword evidence="2" id="KW-0808">Transferase</keyword>
<name>A0A1G5E433_9FIRM</name>
<dbReference type="InterPro" id="IPR000182">
    <property type="entry name" value="GNAT_dom"/>
</dbReference>
<accession>A0A1G5E433</accession>
<protein>
    <submittedName>
        <fullName evidence="2">Protein N-acetyltransferase, RimJ/RimL family</fullName>
    </submittedName>
</protein>
<dbReference type="Gene3D" id="3.40.630.30">
    <property type="match status" value="1"/>
</dbReference>
<dbReference type="Pfam" id="PF13302">
    <property type="entry name" value="Acetyltransf_3"/>
    <property type="match status" value="1"/>
</dbReference>
<sequence length="305" mass="35263">MLKKVAFVIDEKNLKSSEVTESLESAREYINQCGIEAEVFGAQDFFKDNKTDKEMLVVADRKENTVKATELGFYVVGVEHPLNKNEEFPGVKYIFSDIDEVDLDSFVKAYQRYAGEPWEVLTTSRLLVRETTLDDVDEFYKLYKDPEMTRYMEGLFENPEDEKRYQKDYIEKVYGLMGFGVWTLVRRKDSRVIGRVGYSVRNGFDDIELGFLVGKEFQRQGYAYEACKAVLEYGRDILLFDKVQTLVKAENEISINLCKKLGFKVLDTVSVEEDIYGREYVGEKIEPVGGPTYGEYVRLMLRFGA</sequence>
<dbReference type="RefSeq" id="WP_074462370.1">
    <property type="nucleotide sequence ID" value="NZ_FMUR01000010.1"/>
</dbReference>
<dbReference type="InterPro" id="IPR051531">
    <property type="entry name" value="N-acetyltransferase"/>
</dbReference>
<proteinExistence type="predicted"/>
<dbReference type="PANTHER" id="PTHR43792">
    <property type="entry name" value="GNAT FAMILY, PUTATIVE (AFU_ORTHOLOGUE AFUA_3G00765)-RELATED-RELATED"/>
    <property type="match status" value="1"/>
</dbReference>
<keyword evidence="3" id="KW-1185">Reference proteome</keyword>
<feature type="domain" description="N-acetyltransferase" evidence="1">
    <location>
        <begin position="126"/>
        <end position="287"/>
    </location>
</feature>
<dbReference type="EMBL" id="FMUR01000010">
    <property type="protein sequence ID" value="SCY21709.1"/>
    <property type="molecule type" value="Genomic_DNA"/>
</dbReference>
<dbReference type="OrthoDB" id="9798081at2"/>
<dbReference type="InterPro" id="IPR016181">
    <property type="entry name" value="Acyl_CoA_acyltransferase"/>
</dbReference>
<evidence type="ECO:0000313" key="2">
    <source>
        <dbReference type="EMBL" id="SCY21709.1"/>
    </source>
</evidence>